<reference evidence="2" key="1">
    <citation type="submission" date="2021-02" db="EMBL/GenBank/DDBJ databases">
        <title>Genome-Resolved Metagenomics of a Microbial Community Performing Photosynthetic Biological Nutrient Removal.</title>
        <authorList>
            <person name="Mcdaniel E.A."/>
        </authorList>
    </citation>
    <scope>NUCLEOTIDE SEQUENCE</scope>
    <source>
        <strain evidence="2">UWPOB_OBS1</strain>
    </source>
</reference>
<dbReference type="EMBL" id="JAFLCK010000010">
    <property type="protein sequence ID" value="MBN8660378.1"/>
    <property type="molecule type" value="Genomic_DNA"/>
</dbReference>
<name>A0A8J7PHJ7_9BACT</name>
<feature type="compositionally biased region" description="Basic and acidic residues" evidence="1">
    <location>
        <begin position="9"/>
        <end position="24"/>
    </location>
</feature>
<dbReference type="AlphaFoldDB" id="A0A8J7PHJ7"/>
<accession>A0A8J7PHJ7</accession>
<protein>
    <submittedName>
        <fullName evidence="2">Uncharacterized protein</fullName>
    </submittedName>
</protein>
<feature type="region of interest" description="Disordered" evidence="1">
    <location>
        <begin position="1"/>
        <end position="28"/>
    </location>
</feature>
<gene>
    <name evidence="2" type="ORF">J0M35_08460</name>
</gene>
<comment type="caution">
    <text evidence="2">The sequence shown here is derived from an EMBL/GenBank/DDBJ whole genome shotgun (WGS) entry which is preliminary data.</text>
</comment>
<evidence type="ECO:0000313" key="2">
    <source>
        <dbReference type="EMBL" id="MBN8660378.1"/>
    </source>
</evidence>
<sequence>MNVLATKPDQGREEIPSEFRHENSENEPTVVTKPLEDYILRGLSEKQRKRLTDIDTESSKSLKNFSVKLDLKPRKVARQDYTVYLAKRHSKPTCWYFLCRPGVQRIVSVLKTMDRKEFILNPQEFFLYDGLPALEEITQKQAETIWGNGKDKTSFVSYKLTSINEGKKEPLFLDIIYKNDKLSEYRIQSDSIGTTEWKSVNKTQ</sequence>
<organism evidence="2 3">
    <name type="scientific">Candidatus Obscuribacter phosphatis</name>
    <dbReference type="NCBI Taxonomy" id="1906157"/>
    <lineage>
        <taxon>Bacteria</taxon>
        <taxon>Bacillati</taxon>
        <taxon>Candidatus Melainabacteria</taxon>
        <taxon>Candidatus Obscuribacterales</taxon>
        <taxon>Candidatus Obscuribacteraceae</taxon>
        <taxon>Candidatus Obscuribacter</taxon>
    </lineage>
</organism>
<dbReference type="Proteomes" id="UP000664277">
    <property type="component" value="Unassembled WGS sequence"/>
</dbReference>
<evidence type="ECO:0000256" key="1">
    <source>
        <dbReference type="SAM" id="MobiDB-lite"/>
    </source>
</evidence>
<evidence type="ECO:0000313" key="3">
    <source>
        <dbReference type="Proteomes" id="UP000664277"/>
    </source>
</evidence>
<proteinExistence type="predicted"/>